<protein>
    <submittedName>
        <fullName evidence="1">Uncharacterized protein</fullName>
    </submittedName>
</protein>
<feature type="non-terminal residue" evidence="1">
    <location>
        <position position="1"/>
    </location>
</feature>
<name>A0ABP0N647_9DINO</name>
<comment type="caution">
    <text evidence="1">The sequence shown here is derived from an EMBL/GenBank/DDBJ whole genome shotgun (WGS) entry which is preliminary data.</text>
</comment>
<reference evidence="1 2" key="1">
    <citation type="submission" date="2024-02" db="EMBL/GenBank/DDBJ databases">
        <authorList>
            <person name="Chen Y."/>
            <person name="Shah S."/>
            <person name="Dougan E. K."/>
            <person name="Thang M."/>
            <person name="Chan C."/>
        </authorList>
    </citation>
    <scope>NUCLEOTIDE SEQUENCE [LARGE SCALE GENOMIC DNA]</scope>
</reference>
<sequence length="146" mass="15755">VFATCPDDNTDPEQEVILLGSFLDCDCPDPAAEFIPAGYVKREGEWVCGPGFAGTALKRCERPDTCLEEPEFLGCLPLQPCVIPEVDTCMFDLSDCINVMPSEICQISCVRVVGVIDFTVVHSSVCTSVQAFGHCSSPSPFHVHPG</sequence>
<gene>
    <name evidence="1" type="ORF">SCF082_LOCUS31432</name>
</gene>
<dbReference type="EMBL" id="CAXAMM010026613">
    <property type="protein sequence ID" value="CAK9059275.1"/>
    <property type="molecule type" value="Genomic_DNA"/>
</dbReference>
<proteinExistence type="predicted"/>
<dbReference type="Proteomes" id="UP001642464">
    <property type="component" value="Unassembled WGS sequence"/>
</dbReference>
<accession>A0ABP0N647</accession>
<keyword evidence="2" id="KW-1185">Reference proteome</keyword>
<feature type="non-terminal residue" evidence="1">
    <location>
        <position position="146"/>
    </location>
</feature>
<evidence type="ECO:0000313" key="1">
    <source>
        <dbReference type="EMBL" id="CAK9059275.1"/>
    </source>
</evidence>
<organism evidence="1 2">
    <name type="scientific">Durusdinium trenchii</name>
    <dbReference type="NCBI Taxonomy" id="1381693"/>
    <lineage>
        <taxon>Eukaryota</taxon>
        <taxon>Sar</taxon>
        <taxon>Alveolata</taxon>
        <taxon>Dinophyceae</taxon>
        <taxon>Suessiales</taxon>
        <taxon>Symbiodiniaceae</taxon>
        <taxon>Durusdinium</taxon>
    </lineage>
</organism>
<evidence type="ECO:0000313" key="2">
    <source>
        <dbReference type="Proteomes" id="UP001642464"/>
    </source>
</evidence>